<dbReference type="Proteomes" id="UP000054166">
    <property type="component" value="Unassembled WGS sequence"/>
</dbReference>
<dbReference type="EMBL" id="KN832983">
    <property type="protein sequence ID" value="KIM85944.1"/>
    <property type="molecule type" value="Genomic_DNA"/>
</dbReference>
<dbReference type="HOGENOM" id="CLU_2469881_0_0_1"/>
<evidence type="ECO:0000256" key="1">
    <source>
        <dbReference type="SAM" id="MobiDB-lite"/>
    </source>
</evidence>
<feature type="region of interest" description="Disordered" evidence="1">
    <location>
        <begin position="1"/>
        <end position="22"/>
    </location>
</feature>
<evidence type="ECO:0000313" key="3">
    <source>
        <dbReference type="Proteomes" id="UP000054166"/>
    </source>
</evidence>
<gene>
    <name evidence="2" type="ORF">PILCRDRAFT_5045</name>
</gene>
<protein>
    <submittedName>
        <fullName evidence="2">Uncharacterized protein</fullName>
    </submittedName>
</protein>
<dbReference type="InParanoid" id="A0A0C3G244"/>
<keyword evidence="3" id="KW-1185">Reference proteome</keyword>
<reference evidence="2 3" key="1">
    <citation type="submission" date="2014-04" db="EMBL/GenBank/DDBJ databases">
        <authorList>
            <consortium name="DOE Joint Genome Institute"/>
            <person name="Kuo A."/>
            <person name="Tarkka M."/>
            <person name="Buscot F."/>
            <person name="Kohler A."/>
            <person name="Nagy L.G."/>
            <person name="Floudas D."/>
            <person name="Copeland A."/>
            <person name="Barry K.W."/>
            <person name="Cichocki N."/>
            <person name="Veneault-Fourrey C."/>
            <person name="LaButti K."/>
            <person name="Lindquist E.A."/>
            <person name="Lipzen A."/>
            <person name="Lundell T."/>
            <person name="Morin E."/>
            <person name="Murat C."/>
            <person name="Sun H."/>
            <person name="Tunlid A."/>
            <person name="Henrissat B."/>
            <person name="Grigoriev I.V."/>
            <person name="Hibbett D.S."/>
            <person name="Martin F."/>
            <person name="Nordberg H.P."/>
            <person name="Cantor M.N."/>
            <person name="Hua S.X."/>
        </authorList>
    </citation>
    <scope>NUCLEOTIDE SEQUENCE [LARGE SCALE GENOMIC DNA]</scope>
    <source>
        <strain evidence="2 3">F 1598</strain>
    </source>
</reference>
<reference evidence="3" key="2">
    <citation type="submission" date="2015-01" db="EMBL/GenBank/DDBJ databases">
        <title>Evolutionary Origins and Diversification of the Mycorrhizal Mutualists.</title>
        <authorList>
            <consortium name="DOE Joint Genome Institute"/>
            <consortium name="Mycorrhizal Genomics Consortium"/>
            <person name="Kohler A."/>
            <person name="Kuo A."/>
            <person name="Nagy L.G."/>
            <person name="Floudas D."/>
            <person name="Copeland A."/>
            <person name="Barry K.W."/>
            <person name="Cichocki N."/>
            <person name="Veneault-Fourrey C."/>
            <person name="LaButti K."/>
            <person name="Lindquist E.A."/>
            <person name="Lipzen A."/>
            <person name="Lundell T."/>
            <person name="Morin E."/>
            <person name="Murat C."/>
            <person name="Riley R."/>
            <person name="Ohm R."/>
            <person name="Sun H."/>
            <person name="Tunlid A."/>
            <person name="Henrissat B."/>
            <person name="Grigoriev I.V."/>
            <person name="Hibbett D.S."/>
            <person name="Martin F."/>
        </authorList>
    </citation>
    <scope>NUCLEOTIDE SEQUENCE [LARGE SCALE GENOMIC DNA]</scope>
    <source>
        <strain evidence="3">F 1598</strain>
    </source>
</reference>
<name>A0A0C3G244_PILCF</name>
<evidence type="ECO:0000313" key="2">
    <source>
        <dbReference type="EMBL" id="KIM85944.1"/>
    </source>
</evidence>
<organism evidence="2 3">
    <name type="scientific">Piloderma croceum (strain F 1598)</name>
    <dbReference type="NCBI Taxonomy" id="765440"/>
    <lineage>
        <taxon>Eukaryota</taxon>
        <taxon>Fungi</taxon>
        <taxon>Dikarya</taxon>
        <taxon>Basidiomycota</taxon>
        <taxon>Agaricomycotina</taxon>
        <taxon>Agaricomycetes</taxon>
        <taxon>Agaricomycetidae</taxon>
        <taxon>Atheliales</taxon>
        <taxon>Atheliaceae</taxon>
        <taxon>Piloderma</taxon>
    </lineage>
</organism>
<sequence>MGNDNATFSHSSRISSLSPPPPGRSVYKMPLYNSDSISAFAPYKVKIEDNERRDARLANKSDLLRIQWPEELTPTLLHQTSLFSKDVI</sequence>
<proteinExistence type="predicted"/>
<accession>A0A0C3G244</accession>
<dbReference type="AlphaFoldDB" id="A0A0C3G244"/>